<sequence length="1120" mass="115515">MPEGFRIASAFVEVNLHDNTEADERRIRARLEKGGPISIRTILDDPDGLEKVKERVRRSSPAKLPLTADNPIDDAWRAKVESSLKATAKQALKIPATPDGEKFRRDLAAVIGEVEKGLQAEIPADLTDAAKFRSEVETLAKIASEETRVRIKAEIDQGTIESEAEKAAARVNSKFRALTFAALSAGLPAAAAIGTAGAVAALSAIPAVFVGIGAAALKGNVQVADSFAGLKSSVVSDTQAMAAVLSGPLSGAADDLQASFKRLRPAIQTAFAESGPVVDELTGSVTDLAENAMPGMVTAIGNSEGALQGFRSLTGQTGAGLSDFLRNLSQGSDAAGQSMTIFGGTVRSVEAALGMVLANLASGAAGPLRSFDAMVNQVAAGLGSLTGQGSGALGFLQGFTNVGTGTLTVLRGLAAAVSALPPGVTQMAGSIAAANMITSKFGLDAGKAFEGLGTRVRDAGKDLDGAAKWGTKFGTALGGLVGGALNPATIAVALLGTGLDILGQKQAKAAQAAAEHRENVRLLTDAIRADNGAIDEQTAKANVAALNSKNAAANVSIFGANLATATAAANGHSEALDTIRTKSDAWIQSLLHQGVESQRDIDGLKNLNHQVLENGGSYDSVAGDVAHFNESLAATHPQLQKQLQALYNGTGAVGEQARATRDAYAAYLLEEQGLYNVSEAQIKARDSTTQHTAAIHEQVNASLGYRGAVLNTKAALDKYNETQKNGKASADDKARAELALEQAMAQQEQAAYNAAYATSTAASADGKKADASRALNQETVNLANSFNGPLPASLQQTIGKMSATEAQAAGLKLGVNNLGIAVYTLPNGKTIVIESNADQQAAAMQNLRDKINQIPTNKKSTVEIVTIYKTVGTAAVRTGNNSPDVYLYGPHSAEGGLPSQGQMKRFAKGGPTIVDASAGGLLQGPGTGTSDDILTLFSNGMLGKTSDEEFVVNAEQTAKWYPLLMAINSGLKGFANGGLVQAEDGSWVDPSFYGPAPKGPHAIYTEQGFAKLRARADAYGFGSLSAKDQNQLRTYGGYAVTATQGVVAATAPAAIQALAHRYAGATSGQPAGGTATATSSVDTRGSDRTVVNITQNIYTMDPSEAARKSANEITWALRNR</sequence>
<dbReference type="OrthoDB" id="5188478at2"/>
<reference evidence="1 2" key="1">
    <citation type="submission" date="2018-12" db="EMBL/GenBank/DDBJ databases">
        <title>Amycolatopsis eburnea sp. nov. actinomycete associate with arbuscular mycorrhiza fungal spore.</title>
        <authorList>
            <person name="Lumyong S."/>
            <person name="Chaiya L."/>
        </authorList>
    </citation>
    <scope>NUCLEOTIDE SEQUENCE [LARGE SCALE GENOMIC DNA]</scope>
    <source>
        <strain evidence="1 2">GLM-1</strain>
    </source>
</reference>
<evidence type="ECO:0000313" key="2">
    <source>
        <dbReference type="Proteomes" id="UP000267081"/>
    </source>
</evidence>
<organism evidence="1 2">
    <name type="scientific">Amycolatopsis eburnea</name>
    <dbReference type="NCBI Taxonomy" id="2267691"/>
    <lineage>
        <taxon>Bacteria</taxon>
        <taxon>Bacillati</taxon>
        <taxon>Actinomycetota</taxon>
        <taxon>Actinomycetes</taxon>
        <taxon>Pseudonocardiales</taxon>
        <taxon>Pseudonocardiaceae</taxon>
        <taxon>Amycolatopsis</taxon>
    </lineage>
</organism>
<evidence type="ECO:0000313" key="1">
    <source>
        <dbReference type="EMBL" id="RSD23950.1"/>
    </source>
</evidence>
<name>A0A3R9DPT1_9PSEU</name>
<gene>
    <name evidence="1" type="ORF">EIY87_06155</name>
</gene>
<comment type="caution">
    <text evidence="1">The sequence shown here is derived from an EMBL/GenBank/DDBJ whole genome shotgun (WGS) entry which is preliminary data.</text>
</comment>
<proteinExistence type="predicted"/>
<protein>
    <submittedName>
        <fullName evidence="1">Uncharacterized protein</fullName>
    </submittedName>
</protein>
<dbReference type="Proteomes" id="UP000267081">
    <property type="component" value="Unassembled WGS sequence"/>
</dbReference>
<dbReference type="RefSeq" id="WP_125306638.1">
    <property type="nucleotide sequence ID" value="NZ_RSEC01000021.1"/>
</dbReference>
<dbReference type="EMBL" id="RSEC01000021">
    <property type="protein sequence ID" value="RSD23950.1"/>
    <property type="molecule type" value="Genomic_DNA"/>
</dbReference>
<accession>A0A3R9DPT1</accession>
<keyword evidence="2" id="KW-1185">Reference proteome</keyword>
<dbReference type="AlphaFoldDB" id="A0A3R9DPT1"/>